<evidence type="ECO:0000313" key="2">
    <source>
        <dbReference type="EMBL" id="CAG6565271.1"/>
    </source>
</evidence>
<proteinExistence type="predicted"/>
<organism evidence="2">
    <name type="scientific">Culex pipiens</name>
    <name type="common">House mosquito</name>
    <dbReference type="NCBI Taxonomy" id="7175"/>
    <lineage>
        <taxon>Eukaryota</taxon>
        <taxon>Metazoa</taxon>
        <taxon>Ecdysozoa</taxon>
        <taxon>Arthropoda</taxon>
        <taxon>Hexapoda</taxon>
        <taxon>Insecta</taxon>
        <taxon>Pterygota</taxon>
        <taxon>Neoptera</taxon>
        <taxon>Endopterygota</taxon>
        <taxon>Diptera</taxon>
        <taxon>Nematocera</taxon>
        <taxon>Culicoidea</taxon>
        <taxon>Culicidae</taxon>
        <taxon>Culicinae</taxon>
        <taxon>Culicini</taxon>
        <taxon>Culex</taxon>
        <taxon>Culex</taxon>
    </lineage>
</organism>
<dbReference type="EMBL" id="HBUE01273917">
    <property type="protein sequence ID" value="CAG6565273.1"/>
    <property type="molecule type" value="Transcribed_RNA"/>
</dbReference>
<dbReference type="EMBL" id="HBUE01273916">
    <property type="protein sequence ID" value="CAG6565271.1"/>
    <property type="molecule type" value="Transcribed_RNA"/>
</dbReference>
<protein>
    <submittedName>
        <fullName evidence="2">(northern house mosquito) hypothetical protein</fullName>
    </submittedName>
</protein>
<dbReference type="EMBL" id="HBUE01168560">
    <property type="protein sequence ID" value="CAG6513790.1"/>
    <property type="molecule type" value="Transcribed_RNA"/>
</dbReference>
<dbReference type="AlphaFoldDB" id="A0A8D8J779"/>
<reference evidence="2" key="1">
    <citation type="submission" date="2021-05" db="EMBL/GenBank/DDBJ databases">
        <authorList>
            <person name="Alioto T."/>
            <person name="Alioto T."/>
            <person name="Gomez Garrido J."/>
        </authorList>
    </citation>
    <scope>NUCLEOTIDE SEQUENCE</scope>
</reference>
<accession>A0A8D8J779</accession>
<feature type="region of interest" description="Disordered" evidence="1">
    <location>
        <begin position="61"/>
        <end position="88"/>
    </location>
</feature>
<sequence>MFTFSRVTPNHKTPTSKCCRKIWKTWNLNRSSKENPVRPTAWKIRRKIRTATRSQRFHRRMMRKFTGQSRNRRRTNWPANGKRRKRNTLELIRRKLGTVQTLRVSPIC</sequence>
<evidence type="ECO:0000256" key="1">
    <source>
        <dbReference type="SAM" id="MobiDB-lite"/>
    </source>
</evidence>
<name>A0A8D8J779_CULPI</name>
<dbReference type="EMBL" id="HBUE01168561">
    <property type="protein sequence ID" value="CAG6513792.1"/>
    <property type="molecule type" value="Transcribed_RNA"/>
</dbReference>
<feature type="compositionally biased region" description="Basic residues" evidence="1">
    <location>
        <begin position="70"/>
        <end position="86"/>
    </location>
</feature>